<evidence type="ECO:0000256" key="1">
    <source>
        <dbReference type="SAM" id="MobiDB-lite"/>
    </source>
</evidence>
<protein>
    <submittedName>
        <fullName evidence="2">Uncharacterized protein</fullName>
    </submittedName>
</protein>
<dbReference type="EMBL" id="JARKIF010000006">
    <property type="protein sequence ID" value="KAJ7636820.1"/>
    <property type="molecule type" value="Genomic_DNA"/>
</dbReference>
<feature type="compositionally biased region" description="Acidic residues" evidence="1">
    <location>
        <begin position="156"/>
        <end position="179"/>
    </location>
</feature>
<organism evidence="2 3">
    <name type="scientific">Roridomyces roridus</name>
    <dbReference type="NCBI Taxonomy" id="1738132"/>
    <lineage>
        <taxon>Eukaryota</taxon>
        <taxon>Fungi</taxon>
        <taxon>Dikarya</taxon>
        <taxon>Basidiomycota</taxon>
        <taxon>Agaricomycotina</taxon>
        <taxon>Agaricomycetes</taxon>
        <taxon>Agaricomycetidae</taxon>
        <taxon>Agaricales</taxon>
        <taxon>Marasmiineae</taxon>
        <taxon>Mycenaceae</taxon>
        <taxon>Roridomyces</taxon>
    </lineage>
</organism>
<sequence>MAELNEGSTPLVTNLNYEIKSPTFAMAELNEGSIPFKPRPIGFGRPPRPILYLRERRVSLATLLPKDDLEAHPSPPTPATTPIHHSPNAMDHWCEHCEFMPWPLNPFIPSFEPVIFDWVFAPAFSNTISSVGAFPTSSSADDQSRPSSPKSSNEGTDAESESDTDTDTESEECWEEERG</sequence>
<comment type="caution">
    <text evidence="2">The sequence shown here is derived from an EMBL/GenBank/DDBJ whole genome shotgun (WGS) entry which is preliminary data.</text>
</comment>
<evidence type="ECO:0000313" key="2">
    <source>
        <dbReference type="EMBL" id="KAJ7636820.1"/>
    </source>
</evidence>
<feature type="compositionally biased region" description="Low complexity" evidence="1">
    <location>
        <begin position="137"/>
        <end position="149"/>
    </location>
</feature>
<dbReference type="AlphaFoldDB" id="A0AAD7C1W2"/>
<evidence type="ECO:0000313" key="3">
    <source>
        <dbReference type="Proteomes" id="UP001221142"/>
    </source>
</evidence>
<keyword evidence="3" id="KW-1185">Reference proteome</keyword>
<name>A0AAD7C1W2_9AGAR</name>
<proteinExistence type="predicted"/>
<feature type="region of interest" description="Disordered" evidence="1">
    <location>
        <begin position="134"/>
        <end position="179"/>
    </location>
</feature>
<gene>
    <name evidence="2" type="ORF">FB45DRAFT_1024918</name>
</gene>
<reference evidence="2" key="1">
    <citation type="submission" date="2023-03" db="EMBL/GenBank/DDBJ databases">
        <title>Massive genome expansion in bonnet fungi (Mycena s.s.) driven by repeated elements and novel gene families across ecological guilds.</title>
        <authorList>
            <consortium name="Lawrence Berkeley National Laboratory"/>
            <person name="Harder C.B."/>
            <person name="Miyauchi S."/>
            <person name="Viragh M."/>
            <person name="Kuo A."/>
            <person name="Thoen E."/>
            <person name="Andreopoulos B."/>
            <person name="Lu D."/>
            <person name="Skrede I."/>
            <person name="Drula E."/>
            <person name="Henrissat B."/>
            <person name="Morin E."/>
            <person name="Kohler A."/>
            <person name="Barry K."/>
            <person name="LaButti K."/>
            <person name="Morin E."/>
            <person name="Salamov A."/>
            <person name="Lipzen A."/>
            <person name="Mereny Z."/>
            <person name="Hegedus B."/>
            <person name="Baldrian P."/>
            <person name="Stursova M."/>
            <person name="Weitz H."/>
            <person name="Taylor A."/>
            <person name="Grigoriev I.V."/>
            <person name="Nagy L.G."/>
            <person name="Martin F."/>
            <person name="Kauserud H."/>
        </authorList>
    </citation>
    <scope>NUCLEOTIDE SEQUENCE</scope>
    <source>
        <strain evidence="2">9284</strain>
    </source>
</reference>
<accession>A0AAD7C1W2</accession>
<dbReference type="Proteomes" id="UP001221142">
    <property type="component" value="Unassembled WGS sequence"/>
</dbReference>